<keyword evidence="4" id="KW-0411">Iron-sulfur</keyword>
<evidence type="ECO:0000259" key="5">
    <source>
        <dbReference type="SMART" id="SM00704"/>
    </source>
</evidence>
<dbReference type="InterPro" id="IPR010693">
    <property type="entry name" value="Divergent_4Fe-4S_mono-cluster"/>
</dbReference>
<protein>
    <submittedName>
        <fullName evidence="6">(4Fe-4S)-binding protein</fullName>
    </submittedName>
</protein>
<keyword evidence="3" id="KW-0408">Iron</keyword>
<dbReference type="Pfam" id="PF06902">
    <property type="entry name" value="Fer4_19"/>
    <property type="match status" value="1"/>
</dbReference>
<evidence type="ECO:0000313" key="6">
    <source>
        <dbReference type="EMBL" id="MFH6982763.1"/>
    </source>
</evidence>
<evidence type="ECO:0000313" key="7">
    <source>
        <dbReference type="Proteomes" id="UP001610063"/>
    </source>
</evidence>
<dbReference type="InterPro" id="IPR042216">
    <property type="entry name" value="MitoNEET_CISD"/>
</dbReference>
<keyword evidence="1" id="KW-0001">2Fe-2S</keyword>
<gene>
    <name evidence="6" type="ORF">ACHKAR_04900</name>
</gene>
<keyword evidence="7" id="KW-1185">Reference proteome</keyword>
<comment type="caution">
    <text evidence="6">The sequence shown here is derived from an EMBL/GenBank/DDBJ whole genome shotgun (WGS) entry which is preliminary data.</text>
</comment>
<evidence type="ECO:0000256" key="3">
    <source>
        <dbReference type="ARBA" id="ARBA00023004"/>
    </source>
</evidence>
<sequence length="141" mass="15377">MATKEYTNGEVTVVWKSDLCIHSERCFHGLPEVFNPNNRPWINAQGAPTDKIVEQVSKCPSGALSYYLNADGKPVAREVITEEQIVEVTPNGPLMVYGNLKVKLTDGSEATKNKVTAFCRCGGSSNKPFCDGTHKKIGFVG</sequence>
<organism evidence="6 7">
    <name type="scientific">Marinoscillum luteum</name>
    <dbReference type="NCBI Taxonomy" id="861051"/>
    <lineage>
        <taxon>Bacteria</taxon>
        <taxon>Pseudomonadati</taxon>
        <taxon>Bacteroidota</taxon>
        <taxon>Cytophagia</taxon>
        <taxon>Cytophagales</taxon>
        <taxon>Reichenbachiellaceae</taxon>
        <taxon>Marinoscillum</taxon>
    </lineage>
</organism>
<evidence type="ECO:0000256" key="2">
    <source>
        <dbReference type="ARBA" id="ARBA00022723"/>
    </source>
</evidence>
<dbReference type="Proteomes" id="UP001610063">
    <property type="component" value="Unassembled WGS sequence"/>
</dbReference>
<reference evidence="6 7" key="1">
    <citation type="journal article" date="2013" name="Int. J. Syst. Evol. Microbiol.">
        <title>Marinoscillum luteum sp. nov., isolated from marine sediment.</title>
        <authorList>
            <person name="Cha I.T."/>
            <person name="Park S.J."/>
            <person name="Kim S.J."/>
            <person name="Kim J.G."/>
            <person name="Jung M.Y."/>
            <person name="Shin K.S."/>
            <person name="Kwon K.K."/>
            <person name="Yang S.H."/>
            <person name="Seo Y.S."/>
            <person name="Rhee S.K."/>
        </authorList>
    </citation>
    <scope>NUCLEOTIDE SEQUENCE [LARGE SCALE GENOMIC DNA]</scope>
    <source>
        <strain evidence="6 7">KCTC 23939</strain>
    </source>
</reference>
<evidence type="ECO:0000256" key="4">
    <source>
        <dbReference type="ARBA" id="ARBA00023014"/>
    </source>
</evidence>
<accession>A0ABW7N5E7</accession>
<dbReference type="InterPro" id="IPR018967">
    <property type="entry name" value="FeS-contain_CDGSH-typ"/>
</dbReference>
<feature type="domain" description="Iron-binding zinc finger CDGSH type" evidence="5">
    <location>
        <begin position="103"/>
        <end position="140"/>
    </location>
</feature>
<evidence type="ECO:0000256" key="1">
    <source>
        <dbReference type="ARBA" id="ARBA00022714"/>
    </source>
</evidence>
<dbReference type="Pfam" id="PF09360">
    <property type="entry name" value="zf-CDGSH"/>
    <property type="match status" value="1"/>
</dbReference>
<keyword evidence="2" id="KW-0479">Metal-binding</keyword>
<dbReference type="RefSeq" id="WP_395416411.1">
    <property type="nucleotide sequence ID" value="NZ_JBIPKE010000013.1"/>
</dbReference>
<dbReference type="EMBL" id="JBIPKE010000013">
    <property type="protein sequence ID" value="MFH6982763.1"/>
    <property type="molecule type" value="Genomic_DNA"/>
</dbReference>
<name>A0ABW7N5E7_9BACT</name>
<dbReference type="SMART" id="SM00704">
    <property type="entry name" value="ZnF_CDGSH"/>
    <property type="match status" value="1"/>
</dbReference>
<dbReference type="Gene3D" id="3.40.5.90">
    <property type="entry name" value="CDGSH iron-sulfur domain, mitoNEET-type"/>
    <property type="match status" value="1"/>
</dbReference>
<proteinExistence type="predicted"/>